<reference evidence="2 3" key="1">
    <citation type="journal article" date="2019" name="Int. J. Syst. Evol. Microbiol.">
        <title>The Global Catalogue of Microorganisms (GCM) 10K type strain sequencing project: providing services to taxonomists for standard genome sequencing and annotation.</title>
        <authorList>
            <consortium name="The Broad Institute Genomics Platform"/>
            <consortium name="The Broad Institute Genome Sequencing Center for Infectious Disease"/>
            <person name="Wu L."/>
            <person name="Ma J."/>
        </authorList>
    </citation>
    <scope>NUCLEOTIDE SEQUENCE [LARGE SCALE GENOMIC DNA]</scope>
    <source>
        <strain evidence="2 3">JCM 14559</strain>
    </source>
</reference>
<name>A0ABN2WAI9_9ACTN</name>
<evidence type="ECO:0000256" key="1">
    <source>
        <dbReference type="SAM" id="MobiDB-lite"/>
    </source>
</evidence>
<feature type="region of interest" description="Disordered" evidence="1">
    <location>
        <begin position="46"/>
        <end position="70"/>
    </location>
</feature>
<proteinExistence type="predicted"/>
<sequence length="70" mass="6850">MAVCGAPGVAVAQRQPQPAVLGASSEVALGGGAGKAAVVTGRRLTAGHRGAPGGQDFTTRRTFPLAPAVR</sequence>
<dbReference type="Proteomes" id="UP001500897">
    <property type="component" value="Unassembled WGS sequence"/>
</dbReference>
<organism evidence="2 3">
    <name type="scientific">Kitasatospora saccharophila</name>
    <dbReference type="NCBI Taxonomy" id="407973"/>
    <lineage>
        <taxon>Bacteria</taxon>
        <taxon>Bacillati</taxon>
        <taxon>Actinomycetota</taxon>
        <taxon>Actinomycetes</taxon>
        <taxon>Kitasatosporales</taxon>
        <taxon>Streptomycetaceae</taxon>
        <taxon>Kitasatospora</taxon>
    </lineage>
</organism>
<gene>
    <name evidence="2" type="ORF">GCM10009759_08810</name>
</gene>
<keyword evidence="3" id="KW-1185">Reference proteome</keyword>
<evidence type="ECO:0000313" key="2">
    <source>
        <dbReference type="EMBL" id="GAA2087406.1"/>
    </source>
</evidence>
<comment type="caution">
    <text evidence="2">The sequence shown here is derived from an EMBL/GenBank/DDBJ whole genome shotgun (WGS) entry which is preliminary data.</text>
</comment>
<dbReference type="EMBL" id="BAAANS010000004">
    <property type="protein sequence ID" value="GAA2087406.1"/>
    <property type="molecule type" value="Genomic_DNA"/>
</dbReference>
<evidence type="ECO:0000313" key="3">
    <source>
        <dbReference type="Proteomes" id="UP001500897"/>
    </source>
</evidence>
<accession>A0ABN2WAI9</accession>
<protein>
    <submittedName>
        <fullName evidence="2">Uncharacterized protein</fullName>
    </submittedName>
</protein>